<dbReference type="RefSeq" id="WP_190765267.1">
    <property type="nucleotide sequence ID" value="NZ_JACXLD010000005.1"/>
</dbReference>
<evidence type="ECO:0000313" key="2">
    <source>
        <dbReference type="Proteomes" id="UP000610558"/>
    </source>
</evidence>
<dbReference type="AlphaFoldDB" id="A0A927GXH5"/>
<keyword evidence="2" id="KW-1185">Reference proteome</keyword>
<name>A0A927GXH5_9GAMM</name>
<protein>
    <submittedName>
        <fullName evidence="1">Uncharacterized protein</fullName>
    </submittedName>
</protein>
<sequence length="98" mass="11344">MPKSRKSKRKAKSPKKRLVLEYWPDKPIKKASAQFTGLKKQWHGVIMQELSDGTVEEYTIAPDSPIFLEEFLGVLKEEIWNLISENHENCGLKIYARA</sequence>
<comment type="caution">
    <text evidence="1">The sequence shown here is derived from an EMBL/GenBank/DDBJ whole genome shotgun (WGS) entry which is preliminary data.</text>
</comment>
<evidence type="ECO:0000313" key="1">
    <source>
        <dbReference type="EMBL" id="MBD2859429.1"/>
    </source>
</evidence>
<accession>A0A927GXH5</accession>
<gene>
    <name evidence="1" type="ORF">IB286_10480</name>
</gene>
<organism evidence="1 2">
    <name type="scientific">Spongiibacter pelagi</name>
    <dbReference type="NCBI Taxonomy" id="2760804"/>
    <lineage>
        <taxon>Bacteria</taxon>
        <taxon>Pseudomonadati</taxon>
        <taxon>Pseudomonadota</taxon>
        <taxon>Gammaproteobacteria</taxon>
        <taxon>Cellvibrionales</taxon>
        <taxon>Spongiibacteraceae</taxon>
        <taxon>Spongiibacter</taxon>
    </lineage>
</organism>
<proteinExistence type="predicted"/>
<dbReference type="Proteomes" id="UP000610558">
    <property type="component" value="Unassembled WGS sequence"/>
</dbReference>
<reference evidence="1" key="1">
    <citation type="submission" date="2020-09" db="EMBL/GenBank/DDBJ databases">
        <authorList>
            <person name="Yoon J.-W."/>
        </authorList>
    </citation>
    <scope>NUCLEOTIDE SEQUENCE</scope>
    <source>
        <strain evidence="1">KMU-158</strain>
    </source>
</reference>
<dbReference type="EMBL" id="JACXLD010000005">
    <property type="protein sequence ID" value="MBD2859429.1"/>
    <property type="molecule type" value="Genomic_DNA"/>
</dbReference>